<keyword evidence="1" id="KW-1133">Transmembrane helix</keyword>
<accession>A0A109BHS1</accession>
<evidence type="ECO:0000313" key="2">
    <source>
        <dbReference type="EMBL" id="KWT68252.1"/>
    </source>
</evidence>
<feature type="transmembrane region" description="Helical" evidence="1">
    <location>
        <begin position="186"/>
        <end position="211"/>
    </location>
</feature>
<dbReference type="EMBL" id="LMTR01000060">
    <property type="protein sequence ID" value="KWT68252.1"/>
    <property type="molecule type" value="Genomic_DNA"/>
</dbReference>
<keyword evidence="1" id="KW-0812">Transmembrane</keyword>
<organism evidence="2 3">
    <name type="scientific">Hyphomicrobium sulfonivorans</name>
    <dbReference type="NCBI Taxonomy" id="121290"/>
    <lineage>
        <taxon>Bacteria</taxon>
        <taxon>Pseudomonadati</taxon>
        <taxon>Pseudomonadota</taxon>
        <taxon>Alphaproteobacteria</taxon>
        <taxon>Hyphomicrobiales</taxon>
        <taxon>Hyphomicrobiaceae</taxon>
        <taxon>Hyphomicrobium</taxon>
    </lineage>
</organism>
<name>A0A109BHS1_HYPSL</name>
<proteinExistence type="predicted"/>
<protein>
    <submittedName>
        <fullName evidence="2">Optional hypothetical component of the B12 transporter BtuN</fullName>
    </submittedName>
</protein>
<dbReference type="Proteomes" id="UP000059074">
    <property type="component" value="Unassembled WGS sequence"/>
</dbReference>
<reference evidence="2 3" key="1">
    <citation type="submission" date="2015-10" db="EMBL/GenBank/DDBJ databases">
        <title>Transcriptomic analysis of a linuron degrading triple-species bacterial consortium.</title>
        <authorList>
            <person name="Albers P."/>
        </authorList>
    </citation>
    <scope>NUCLEOTIDE SEQUENCE [LARGE SCALE GENOMIC DNA]</scope>
    <source>
        <strain evidence="2 3">WDL6</strain>
    </source>
</reference>
<gene>
    <name evidence="2" type="ORF">APY04_1848</name>
</gene>
<comment type="caution">
    <text evidence="2">The sequence shown here is derived from an EMBL/GenBank/DDBJ whole genome shotgun (WGS) entry which is preliminary data.</text>
</comment>
<dbReference type="STRING" id="121290.APY04_1848"/>
<feature type="transmembrane region" description="Helical" evidence="1">
    <location>
        <begin position="232"/>
        <end position="252"/>
    </location>
</feature>
<feature type="transmembrane region" description="Helical" evidence="1">
    <location>
        <begin position="428"/>
        <end position="449"/>
    </location>
</feature>
<dbReference type="AlphaFoldDB" id="A0A109BHS1"/>
<keyword evidence="1" id="KW-0472">Membrane</keyword>
<dbReference type="InterPro" id="IPR005625">
    <property type="entry name" value="PepSY-ass_TM"/>
</dbReference>
<evidence type="ECO:0000256" key="1">
    <source>
        <dbReference type="SAM" id="Phobius"/>
    </source>
</evidence>
<keyword evidence="3" id="KW-1185">Reference proteome</keyword>
<evidence type="ECO:0000313" key="3">
    <source>
        <dbReference type="Proteomes" id="UP000059074"/>
    </source>
</evidence>
<dbReference type="PATRIC" id="fig|121290.4.peg.3277"/>
<sequence>MWFFSGLVMLYVPYPAWRDAERLSALPRLDAAKINVTPGEALAAVNLARVPTVFRLEMWGDEPVYRIVDFGKPTSVSALDGRLIASVDTNAAAERLQRIFPDSPVSHARTIQQDQWTVSGLFSPHRPLHVFELADGLGTEIYVSSKTGEIVQNTTRSERVWNWLGSVPHWIYFTVIRSDPPLWRQVIMWTAGPAAIGAVLGIWIGVLRMRLRKRYASGRITPYRGWMRWHHLSGLAGGVFVVTWLVSGWLSVSPLGLIGGLSIGPDDLARYYGAGRPAFVATLPTLRAAVDADTKELSFSWVEGAPIIIADDGAAKRVLDAGSGEAADLAEQRLKTAAAVVMPGANIASVQRLDAPDLYWFSHLAQRPLPVLRIMFDDPASTWLMIDLTTGRIVGALAHGDRVYRWLFGFVHQYDLPWLLERPLLRQALIWLLSMLGMAVSLTGVVLAYRMLRLR</sequence>
<dbReference type="PANTHER" id="PTHR34219:SF6">
    <property type="entry name" value="BLR3280 PROTEIN"/>
    <property type="match status" value="1"/>
</dbReference>
<dbReference type="PANTHER" id="PTHR34219">
    <property type="entry name" value="IRON-REGULATED INNER MEMBRANE PROTEIN-RELATED"/>
    <property type="match status" value="1"/>
</dbReference>